<keyword evidence="3" id="KW-0479">Metal-binding</keyword>
<dbReference type="SUPFAM" id="SSF53448">
    <property type="entry name" value="Nucleotide-diphospho-sugar transferases"/>
    <property type="match status" value="1"/>
</dbReference>
<reference evidence="4 5" key="1">
    <citation type="journal article" date="2015" name="Genome Announc.">
        <title>Expanding the biotechnology potential of lactobacilli through comparative genomics of 213 strains and associated genera.</title>
        <authorList>
            <person name="Sun Z."/>
            <person name="Harris H.M."/>
            <person name="McCann A."/>
            <person name="Guo C."/>
            <person name="Argimon S."/>
            <person name="Zhang W."/>
            <person name="Yang X."/>
            <person name="Jeffery I.B."/>
            <person name="Cooney J.C."/>
            <person name="Kagawa T.F."/>
            <person name="Liu W."/>
            <person name="Song Y."/>
            <person name="Salvetti E."/>
            <person name="Wrobel A."/>
            <person name="Rasinkangas P."/>
            <person name="Parkhill J."/>
            <person name="Rea M.C."/>
            <person name="O'Sullivan O."/>
            <person name="Ritari J."/>
            <person name="Douillard F.P."/>
            <person name="Paul Ross R."/>
            <person name="Yang R."/>
            <person name="Briner A.E."/>
            <person name="Felis G.E."/>
            <person name="de Vos W.M."/>
            <person name="Barrangou R."/>
            <person name="Klaenhammer T.R."/>
            <person name="Caufield P.W."/>
            <person name="Cui Y."/>
            <person name="Zhang H."/>
            <person name="O'Toole P.W."/>
        </authorList>
    </citation>
    <scope>NUCLEOTIDE SEQUENCE [LARGE SCALE GENOMIC DNA]</scope>
    <source>
        <strain evidence="4 5">DSM 10532</strain>
    </source>
</reference>
<dbReference type="Pfam" id="PF01501">
    <property type="entry name" value="Glyco_transf_8"/>
    <property type="match status" value="1"/>
</dbReference>
<keyword evidence="1" id="KW-0328">Glycosyltransferase</keyword>
<dbReference type="eggNOG" id="COG1442">
    <property type="taxonomic scope" value="Bacteria"/>
</dbReference>
<evidence type="ECO:0000256" key="2">
    <source>
        <dbReference type="ARBA" id="ARBA00022679"/>
    </source>
</evidence>
<dbReference type="OrthoDB" id="9798746at2"/>
<dbReference type="InterPro" id="IPR050748">
    <property type="entry name" value="Glycosyltrans_8_dom-fam"/>
</dbReference>
<dbReference type="GO" id="GO:0046872">
    <property type="term" value="F:metal ion binding"/>
    <property type="evidence" value="ECO:0007669"/>
    <property type="project" value="UniProtKB-KW"/>
</dbReference>
<dbReference type="EMBL" id="AZEL01000014">
    <property type="protein sequence ID" value="KRL24045.1"/>
    <property type="molecule type" value="Genomic_DNA"/>
</dbReference>
<dbReference type="InterPro" id="IPR002495">
    <property type="entry name" value="Glyco_trans_8"/>
</dbReference>
<evidence type="ECO:0000313" key="5">
    <source>
        <dbReference type="Proteomes" id="UP000051311"/>
    </source>
</evidence>
<name>A0A0R1NUY7_9LACO</name>
<comment type="caution">
    <text evidence="4">The sequence shown here is derived from an EMBL/GenBank/DDBJ whole genome shotgun (WGS) entry which is preliminary data.</text>
</comment>
<evidence type="ECO:0000313" key="4">
    <source>
        <dbReference type="EMBL" id="KRL24045.1"/>
    </source>
</evidence>
<dbReference type="RefSeq" id="WP_025006425.1">
    <property type="nucleotide sequence ID" value="NZ_AZEL01000014.1"/>
</dbReference>
<dbReference type="PANTHER" id="PTHR13778">
    <property type="entry name" value="GLYCOSYLTRANSFERASE 8 DOMAIN-CONTAINING PROTEIN"/>
    <property type="match status" value="1"/>
</dbReference>
<organism evidence="4 5">
    <name type="scientific">Lactobacillus gallinarum DSM 10532 = JCM 2011</name>
    <dbReference type="NCBI Taxonomy" id="1423748"/>
    <lineage>
        <taxon>Bacteria</taxon>
        <taxon>Bacillati</taxon>
        <taxon>Bacillota</taxon>
        <taxon>Bacilli</taxon>
        <taxon>Lactobacillales</taxon>
        <taxon>Lactobacillaceae</taxon>
        <taxon>Lactobacillus</taxon>
    </lineage>
</organism>
<dbReference type="GO" id="GO:0016757">
    <property type="term" value="F:glycosyltransferase activity"/>
    <property type="evidence" value="ECO:0007669"/>
    <property type="project" value="UniProtKB-KW"/>
</dbReference>
<gene>
    <name evidence="4" type="ORF">FC37_GL000689</name>
</gene>
<dbReference type="CDD" id="cd04194">
    <property type="entry name" value="GT8_A4GalT_like"/>
    <property type="match status" value="1"/>
</dbReference>
<dbReference type="PATRIC" id="fig|1423748.3.peg.727"/>
<sequence length="318" mass="37906">MKTIPVFYTISDNYTPYAFVSIQSLIDHADPKKDYTITLLVQEISDEHKKSLEDMSTDNIHVHVFHIDDDMVKPIHKTKENYLRAQFFTMSIFYRLFIPELFPQYDKAVYLDADTIICADIADLYDTEIGDNMFASCPDLSIRYMPLLQKYIKECQGILPAEKYINNGVILFNMKAFRDKHFIDKFYYLMGKYHFDNVDPDQAYMNEICEDKIYHLPKEWDAMPNESIPEIENPKIVHYNLFFKPWHFEDVQYAHYFWDVAKKTPYYDELKKQLDDFTDEDRQRARADLERMAERVDTIVKEPNTWAKVKQHESVKIG</sequence>
<dbReference type="STRING" id="1423748.FC37_GL000689"/>
<keyword evidence="2 4" id="KW-0808">Transferase</keyword>
<dbReference type="Proteomes" id="UP000051311">
    <property type="component" value="Unassembled WGS sequence"/>
</dbReference>
<dbReference type="InterPro" id="IPR029044">
    <property type="entry name" value="Nucleotide-diphossugar_trans"/>
</dbReference>
<evidence type="ECO:0000256" key="3">
    <source>
        <dbReference type="ARBA" id="ARBA00022723"/>
    </source>
</evidence>
<dbReference type="PANTHER" id="PTHR13778:SF47">
    <property type="entry name" value="LIPOPOLYSACCHARIDE 1,3-GALACTOSYLTRANSFERASE"/>
    <property type="match status" value="1"/>
</dbReference>
<evidence type="ECO:0000256" key="1">
    <source>
        <dbReference type="ARBA" id="ARBA00022676"/>
    </source>
</evidence>
<protein>
    <submittedName>
        <fullName evidence="4">Glucosyl transferase</fullName>
    </submittedName>
</protein>
<dbReference type="AlphaFoldDB" id="A0A0R1NUY7"/>
<dbReference type="Gene3D" id="3.90.550.10">
    <property type="entry name" value="Spore Coat Polysaccharide Biosynthesis Protein SpsA, Chain A"/>
    <property type="match status" value="1"/>
</dbReference>
<accession>A0A0R1NUY7</accession>
<proteinExistence type="predicted"/>